<sequence length="324" mass="36175">MQLKALSLTTLGLLFLANLGVRADESDLISGEPLSESYLSAFDSNEDEQVDFELSEEIAHQFIKRADDCSKYDTVSGMDSCTSIAKKHGISLDTFYDLNPHVNRACTNLLRGKKYCVTKNDHSQPALMKRAKKSNKKSSKQSRKKIQSQSAFTYYWIAQPNDYKSGKKVSVKTCNGKTIASVSEDYADALVMEGTGVIGSKIVNLGDCSCSNYKCFETVNRKSDPFGLTSYDSPLRPFITVASNDIKKGTKIYVPQIAGWKIPGSNKKHNGCLLVDDKSWSFKGHHIDFYVYSKKNYRTMDSAHKITKVDIYEGGNCKLLNYMS</sequence>
<organism evidence="6 7">
    <name type="scientific">Rhizopus oryzae</name>
    <name type="common">Mucormycosis agent</name>
    <name type="synonym">Rhizopus arrhizus var. delemar</name>
    <dbReference type="NCBI Taxonomy" id="64495"/>
    <lineage>
        <taxon>Eukaryota</taxon>
        <taxon>Fungi</taxon>
        <taxon>Fungi incertae sedis</taxon>
        <taxon>Mucoromycota</taxon>
        <taxon>Mucoromycotina</taxon>
        <taxon>Mucoromycetes</taxon>
        <taxon>Mucorales</taxon>
        <taxon>Mucorineae</taxon>
        <taxon>Rhizopodaceae</taxon>
        <taxon>Rhizopus</taxon>
    </lineage>
</organism>
<evidence type="ECO:0000313" key="7">
    <source>
        <dbReference type="Proteomes" id="UP000717996"/>
    </source>
</evidence>
<dbReference type="AlphaFoldDB" id="A0A9P6YMB9"/>
<proteinExistence type="predicted"/>
<dbReference type="PANTHER" id="PTHR34997">
    <property type="entry name" value="AM15"/>
    <property type="match status" value="1"/>
</dbReference>
<dbReference type="InterPro" id="IPR052210">
    <property type="entry name" value="LysM1-like"/>
</dbReference>
<dbReference type="OrthoDB" id="5985073at2759"/>
<evidence type="ECO:0000259" key="5">
    <source>
        <dbReference type="PROSITE" id="PS51782"/>
    </source>
</evidence>
<accession>A0A9P6YMB9</accession>
<name>A0A9P6YMB9_RHIOR</name>
<evidence type="ECO:0000256" key="1">
    <source>
        <dbReference type="ARBA" id="ARBA00022669"/>
    </source>
</evidence>
<dbReference type="GO" id="GO:0008061">
    <property type="term" value="F:chitin binding"/>
    <property type="evidence" value="ECO:0007669"/>
    <property type="project" value="UniProtKB-KW"/>
</dbReference>
<dbReference type="Gene3D" id="3.10.350.10">
    <property type="entry name" value="LysM domain"/>
    <property type="match status" value="1"/>
</dbReference>
<evidence type="ECO:0000313" key="6">
    <source>
        <dbReference type="EMBL" id="KAG1551496.1"/>
    </source>
</evidence>
<gene>
    <name evidence="6" type="ORF">G6F51_001810</name>
</gene>
<evidence type="ECO:0000256" key="4">
    <source>
        <dbReference type="SAM" id="SignalP"/>
    </source>
</evidence>
<feature type="signal peptide" evidence="4">
    <location>
        <begin position="1"/>
        <end position="23"/>
    </location>
</feature>
<dbReference type="EMBL" id="JAANIT010000144">
    <property type="protein sequence ID" value="KAG1551496.1"/>
    <property type="molecule type" value="Genomic_DNA"/>
</dbReference>
<keyword evidence="2" id="KW-0843">Virulence</keyword>
<keyword evidence="4" id="KW-0732">Signal</keyword>
<protein>
    <recommendedName>
        <fullName evidence="5">LysM domain-containing protein</fullName>
    </recommendedName>
</protein>
<dbReference type="PROSITE" id="PS51782">
    <property type="entry name" value="LYSM"/>
    <property type="match status" value="1"/>
</dbReference>
<dbReference type="Proteomes" id="UP000717996">
    <property type="component" value="Unassembled WGS sequence"/>
</dbReference>
<feature type="region of interest" description="Disordered" evidence="3">
    <location>
        <begin position="127"/>
        <end position="146"/>
    </location>
</feature>
<dbReference type="CDD" id="cd22785">
    <property type="entry name" value="DPBB_MltA-like"/>
    <property type="match status" value="1"/>
</dbReference>
<dbReference type="SUPFAM" id="SSF54106">
    <property type="entry name" value="LysM domain"/>
    <property type="match status" value="1"/>
</dbReference>
<evidence type="ECO:0000256" key="2">
    <source>
        <dbReference type="ARBA" id="ARBA00023026"/>
    </source>
</evidence>
<dbReference type="PANTHER" id="PTHR34997:SF1">
    <property type="entry name" value="PEPTIDOGLYCAN-BINDING LYSIN DOMAIN"/>
    <property type="match status" value="1"/>
</dbReference>
<reference evidence="6" key="1">
    <citation type="journal article" date="2020" name="Microb. Genom.">
        <title>Genetic diversity of clinical and environmental Mucorales isolates obtained from an investigation of mucormycosis cases among solid organ transplant recipients.</title>
        <authorList>
            <person name="Nguyen M.H."/>
            <person name="Kaul D."/>
            <person name="Muto C."/>
            <person name="Cheng S.J."/>
            <person name="Richter R.A."/>
            <person name="Bruno V.M."/>
            <person name="Liu G."/>
            <person name="Beyhan S."/>
            <person name="Sundermann A.J."/>
            <person name="Mounaud S."/>
            <person name="Pasculle A.W."/>
            <person name="Nierman W.C."/>
            <person name="Driscoll E."/>
            <person name="Cumbie R."/>
            <person name="Clancy C.J."/>
            <person name="Dupont C.L."/>
        </authorList>
    </citation>
    <scope>NUCLEOTIDE SEQUENCE</scope>
    <source>
        <strain evidence="6">GL16</strain>
    </source>
</reference>
<dbReference type="CDD" id="cd00118">
    <property type="entry name" value="LysM"/>
    <property type="match status" value="1"/>
</dbReference>
<dbReference type="InterPro" id="IPR036779">
    <property type="entry name" value="LysM_dom_sf"/>
</dbReference>
<evidence type="ECO:0000256" key="3">
    <source>
        <dbReference type="SAM" id="MobiDB-lite"/>
    </source>
</evidence>
<comment type="caution">
    <text evidence="6">The sequence shown here is derived from an EMBL/GenBank/DDBJ whole genome shotgun (WGS) entry which is preliminary data.</text>
</comment>
<dbReference type="InterPro" id="IPR018392">
    <property type="entry name" value="LysM"/>
</dbReference>
<feature type="chain" id="PRO_5040151327" description="LysM domain-containing protein" evidence="4">
    <location>
        <begin position="24"/>
        <end position="324"/>
    </location>
</feature>
<feature type="domain" description="LysM" evidence="5">
    <location>
        <begin position="71"/>
        <end position="117"/>
    </location>
</feature>
<keyword evidence="1" id="KW-0147">Chitin-binding</keyword>
<feature type="compositionally biased region" description="Basic residues" evidence="3">
    <location>
        <begin position="129"/>
        <end position="146"/>
    </location>
</feature>
<dbReference type="Pfam" id="PF01476">
    <property type="entry name" value="LysM"/>
    <property type="match status" value="1"/>
</dbReference>